<gene>
    <name evidence="7" type="primary">pyrE</name>
    <name evidence="8" type="ORF">NIES1031_05765</name>
</gene>
<organism evidence="8 9">
    <name type="scientific">Chroogloeocystis siderophila 5.2 s.c.1</name>
    <dbReference type="NCBI Taxonomy" id="247279"/>
    <lineage>
        <taxon>Bacteria</taxon>
        <taxon>Bacillati</taxon>
        <taxon>Cyanobacteriota</taxon>
        <taxon>Cyanophyceae</taxon>
        <taxon>Oscillatoriophycideae</taxon>
        <taxon>Chroococcales</taxon>
        <taxon>Chroococcaceae</taxon>
        <taxon>Chroogloeocystis</taxon>
    </lineage>
</organism>
<feature type="binding site" evidence="7">
    <location>
        <begin position="32"/>
        <end position="33"/>
    </location>
    <ligand>
        <name>orotate</name>
        <dbReference type="ChEBI" id="CHEBI:30839"/>
    </ligand>
</feature>
<dbReference type="EC" id="2.4.2.10" evidence="2 7"/>
<comment type="cofactor">
    <cofactor evidence="7">
        <name>Mg(2+)</name>
        <dbReference type="ChEBI" id="CHEBI:18420"/>
    </cofactor>
</comment>
<evidence type="ECO:0000256" key="6">
    <source>
        <dbReference type="ARBA" id="ARBA00022975"/>
    </source>
</evidence>
<evidence type="ECO:0000313" key="8">
    <source>
        <dbReference type="EMBL" id="OKH28079.1"/>
    </source>
</evidence>
<feature type="binding site" description="in other chain" evidence="7">
    <location>
        <begin position="114"/>
        <end position="122"/>
    </location>
    <ligand>
        <name>5-phospho-alpha-D-ribose 1-diphosphate</name>
        <dbReference type="ChEBI" id="CHEBI:58017"/>
        <note>ligand shared between dimeric partners</note>
    </ligand>
</feature>
<reference evidence="8 9" key="1">
    <citation type="submission" date="2016-11" db="EMBL/GenBank/DDBJ databases">
        <title>Draft Genome Sequences of Nine Cyanobacterial Strains from Diverse Habitats.</title>
        <authorList>
            <person name="Zhu T."/>
            <person name="Hou S."/>
            <person name="Lu X."/>
            <person name="Hess W.R."/>
        </authorList>
    </citation>
    <scope>NUCLEOTIDE SEQUENCE [LARGE SCALE GENOMIC DNA]</scope>
    <source>
        <strain evidence="8 9">5.2 s.c.1</strain>
    </source>
</reference>
<evidence type="ECO:0000256" key="4">
    <source>
        <dbReference type="ARBA" id="ARBA00022679"/>
    </source>
</evidence>
<name>A0A1U7HWU7_9CHRO</name>
<dbReference type="Proteomes" id="UP000185984">
    <property type="component" value="Unassembled WGS sequence"/>
</dbReference>
<dbReference type="PANTHER" id="PTHR43864:SF1">
    <property type="entry name" value="XANTHINE PHOSPHORIBOSYLTRANSFERASE"/>
    <property type="match status" value="1"/>
</dbReference>
<feature type="binding site" evidence="7">
    <location>
        <position position="118"/>
    </location>
    <ligand>
        <name>orotate</name>
        <dbReference type="ChEBI" id="CHEBI:30839"/>
    </ligand>
</feature>
<comment type="pathway">
    <text evidence="1 7">Pyrimidine metabolism; UMP biosynthesis via de novo pathway; UMP from orotate: step 1/2.</text>
</comment>
<comment type="function">
    <text evidence="7">Catalyzes the transfer of a ribosyl phosphate group from 5-phosphoribose 1-diphosphate to orotate, leading to the formation of orotidine monophosphate (OMP).</text>
</comment>
<dbReference type="GO" id="GO:0000287">
    <property type="term" value="F:magnesium ion binding"/>
    <property type="evidence" value="ECO:0007669"/>
    <property type="project" value="UniProtKB-UniRule"/>
</dbReference>
<dbReference type="EMBL" id="MRCC01000004">
    <property type="protein sequence ID" value="OKH28079.1"/>
    <property type="molecule type" value="Genomic_DNA"/>
</dbReference>
<keyword evidence="7" id="KW-0460">Magnesium</keyword>
<keyword evidence="6 7" id="KW-0665">Pyrimidine biosynthesis</keyword>
<dbReference type="CDD" id="cd06223">
    <property type="entry name" value="PRTases_typeI"/>
    <property type="match status" value="1"/>
</dbReference>
<evidence type="ECO:0000256" key="5">
    <source>
        <dbReference type="ARBA" id="ARBA00022726"/>
    </source>
</evidence>
<keyword evidence="4 7" id="KW-0808">Transferase</keyword>
<comment type="caution">
    <text evidence="8">The sequence shown here is derived from an EMBL/GenBank/DDBJ whole genome shotgun (WGS) entry which is preliminary data.</text>
</comment>
<accession>A0A1U7HWU7</accession>
<dbReference type="GO" id="GO:0006166">
    <property type="term" value="P:purine ribonucleoside salvage"/>
    <property type="evidence" value="ECO:0007669"/>
    <property type="project" value="UniProtKB-KW"/>
</dbReference>
<dbReference type="PANTHER" id="PTHR43864">
    <property type="entry name" value="HYPOXANTHINE/GUANINE PHOSPHORIBOSYLTRANSFERASE"/>
    <property type="match status" value="1"/>
</dbReference>
<dbReference type="SUPFAM" id="SSF53271">
    <property type="entry name" value="PRTase-like"/>
    <property type="match status" value="1"/>
</dbReference>
<comment type="caution">
    <text evidence="7">Lacks conserved residue(s) required for the propagation of feature annotation.</text>
</comment>
<keyword evidence="5" id="KW-0660">Purine salvage</keyword>
<dbReference type="STRING" id="247279.NIES1031_05765"/>
<dbReference type="GO" id="GO:0004588">
    <property type="term" value="F:orotate phosphoribosyltransferase activity"/>
    <property type="evidence" value="ECO:0007669"/>
    <property type="project" value="UniProtKB-UniRule"/>
</dbReference>
<dbReference type="InterPro" id="IPR029057">
    <property type="entry name" value="PRTase-like"/>
</dbReference>
<dbReference type="OrthoDB" id="9783570at2"/>
<protein>
    <recommendedName>
        <fullName evidence="2 7">Orotate phosphoribosyltransferase</fullName>
        <shortName evidence="7">OPRT</shortName>
        <shortName evidence="7">OPRTase</shortName>
        <ecNumber evidence="2 7">2.4.2.10</ecNumber>
    </recommendedName>
</protein>
<evidence type="ECO:0000256" key="2">
    <source>
        <dbReference type="ARBA" id="ARBA00011971"/>
    </source>
</evidence>
<evidence type="ECO:0000313" key="9">
    <source>
        <dbReference type="Proteomes" id="UP000185984"/>
    </source>
</evidence>
<sequence length="185" mass="19852">MSEQAIAQLIEKTEALQTGHFQLASGLHASRFFRCIKLLRYPQAAEIIFAEIAHRFANENIDYVLGANEAGSILAFEVAKHLGVEVAIACEKSGTYKLIEGFAFPVGARVLVVDDITTTGGTAKQLLAIARQASAEPVGVGLVATKGLFNIDLSCRTEVLISLQGMDAMSPENCTLCQQQIPLTT</sequence>
<keyword evidence="9" id="KW-1185">Reference proteome</keyword>
<comment type="similarity">
    <text evidence="7">Belongs to the purine/pyrimidine phosphoribosyltransferase family. PyrE subfamily.</text>
</comment>
<evidence type="ECO:0000256" key="7">
    <source>
        <dbReference type="HAMAP-Rule" id="MF_01208"/>
    </source>
</evidence>
<dbReference type="RefSeq" id="WP_073548538.1">
    <property type="nucleotide sequence ID" value="NZ_CAWMVK010000034.1"/>
</dbReference>
<comment type="subunit">
    <text evidence="7">Homodimer.</text>
</comment>
<dbReference type="AlphaFoldDB" id="A0A1U7HWU7"/>
<dbReference type="Gene3D" id="3.40.50.2020">
    <property type="match status" value="1"/>
</dbReference>
<dbReference type="HAMAP" id="MF_01208">
    <property type="entry name" value="PyrE"/>
    <property type="match status" value="1"/>
</dbReference>
<feature type="binding site" description="in other chain" evidence="7">
    <location>
        <position position="92"/>
    </location>
    <ligand>
        <name>5-phospho-alpha-D-ribose 1-diphosphate</name>
        <dbReference type="ChEBI" id="CHEBI:58017"/>
        <note>ligand shared between dimeric partners</note>
    </ligand>
</feature>
<dbReference type="InterPro" id="IPR023031">
    <property type="entry name" value="OPRT"/>
</dbReference>
<comment type="catalytic activity">
    <reaction evidence="7">
        <text>orotidine 5'-phosphate + diphosphate = orotate + 5-phospho-alpha-D-ribose 1-diphosphate</text>
        <dbReference type="Rhea" id="RHEA:10380"/>
        <dbReference type="ChEBI" id="CHEBI:30839"/>
        <dbReference type="ChEBI" id="CHEBI:33019"/>
        <dbReference type="ChEBI" id="CHEBI:57538"/>
        <dbReference type="ChEBI" id="CHEBI:58017"/>
        <dbReference type="EC" id="2.4.2.10"/>
    </reaction>
</comment>
<dbReference type="GO" id="GO:0044205">
    <property type="term" value="P:'de novo' UMP biosynthetic process"/>
    <property type="evidence" value="ECO:0007669"/>
    <property type="project" value="UniProtKB-UniRule"/>
</dbReference>
<dbReference type="InterPro" id="IPR000836">
    <property type="entry name" value="PRTase_dom"/>
</dbReference>
<keyword evidence="3 7" id="KW-0328">Glycosyltransferase</keyword>
<evidence type="ECO:0000256" key="1">
    <source>
        <dbReference type="ARBA" id="ARBA00004889"/>
    </source>
</evidence>
<proteinExistence type="inferred from homology"/>
<evidence type="ECO:0000256" key="3">
    <source>
        <dbReference type="ARBA" id="ARBA00022676"/>
    </source>
</evidence>
<dbReference type="UniPathway" id="UPA00070">
    <property type="reaction ID" value="UER00119"/>
</dbReference>
<dbReference type="InterPro" id="IPR050118">
    <property type="entry name" value="Pur/Pyrimidine_PRTase"/>
</dbReference>